<keyword evidence="2" id="KW-0812">Transmembrane</keyword>
<dbReference type="RefSeq" id="WP_057825442.1">
    <property type="nucleotide sequence ID" value="NZ_AZFX01000087.1"/>
</dbReference>
<sequence>MQTKKNTRRLFYVIAVVLILILSSVRVTIQGPRGLVDIAALILTALSTALIVRAITLQGDKRLFRKLMAWSCYFMTGCIILGTLLTVVDLSSDDSLALSIVGLFFAFIAYLFAGVETKARPATESFDAPINNKLLNHYHQAGLSDTDINVFRETMAEAKQEIIDLEKVMTAVPKLRAINLNHDTLEVAKAMFAALVKEPERLQEAADFLYKHLPNSLQIARKYQEINTHEVKTADTYAVLDRSVEVLATLSEQMKHDYTDFVAEDISDLSTTLDAVNHPDQRADFNLKSEQSIAQMQDQLSQIQKDYLTKQQSGADSDAVDHAADAKTDTLKDGDSQND</sequence>
<feature type="transmembrane region" description="Helical" evidence="2">
    <location>
        <begin position="10"/>
        <end position="29"/>
    </location>
</feature>
<dbReference type="Pfam" id="PF10112">
    <property type="entry name" value="Halogen_Hydrol"/>
    <property type="match status" value="1"/>
</dbReference>
<comment type="caution">
    <text evidence="3">The sequence shown here is derived from an EMBL/GenBank/DDBJ whole genome shotgun (WGS) entry which is preliminary data.</text>
</comment>
<keyword evidence="2" id="KW-0472">Membrane</keyword>
<feature type="region of interest" description="Disordered" evidence="1">
    <location>
        <begin position="308"/>
        <end position="339"/>
    </location>
</feature>
<evidence type="ECO:0000256" key="1">
    <source>
        <dbReference type="SAM" id="MobiDB-lite"/>
    </source>
</evidence>
<evidence type="ECO:0000313" key="3">
    <source>
        <dbReference type="EMBL" id="KRM08510.1"/>
    </source>
</evidence>
<protein>
    <recommendedName>
        <fullName evidence="5">5-bromo-4-chloroindolyl phosphate hydrolysis protein</fullName>
    </recommendedName>
</protein>
<dbReference type="Proteomes" id="UP000051315">
    <property type="component" value="Unassembled WGS sequence"/>
</dbReference>
<dbReference type="AlphaFoldDB" id="A0A0R1VRZ5"/>
<dbReference type="OrthoDB" id="2243657at2"/>
<name>A0A0R1VRZ5_9LACO</name>
<evidence type="ECO:0000256" key="2">
    <source>
        <dbReference type="SAM" id="Phobius"/>
    </source>
</evidence>
<keyword evidence="4" id="KW-1185">Reference proteome</keyword>
<proteinExistence type="predicted"/>
<accession>A0A0R1VRZ5</accession>
<dbReference type="PATRIC" id="fig|1423735.3.peg.606"/>
<evidence type="ECO:0008006" key="5">
    <source>
        <dbReference type="Google" id="ProtNLM"/>
    </source>
</evidence>
<reference evidence="3 4" key="1">
    <citation type="journal article" date="2015" name="Genome Announc.">
        <title>Expanding the biotechnology potential of lactobacilli through comparative genomics of 213 strains and associated genera.</title>
        <authorList>
            <person name="Sun Z."/>
            <person name="Harris H.M."/>
            <person name="McCann A."/>
            <person name="Guo C."/>
            <person name="Argimon S."/>
            <person name="Zhang W."/>
            <person name="Yang X."/>
            <person name="Jeffery I.B."/>
            <person name="Cooney J.C."/>
            <person name="Kagawa T.F."/>
            <person name="Liu W."/>
            <person name="Song Y."/>
            <person name="Salvetti E."/>
            <person name="Wrobel A."/>
            <person name="Rasinkangas P."/>
            <person name="Parkhill J."/>
            <person name="Rea M.C."/>
            <person name="O'Sullivan O."/>
            <person name="Ritari J."/>
            <person name="Douillard F.P."/>
            <person name="Paul Ross R."/>
            <person name="Yang R."/>
            <person name="Briner A.E."/>
            <person name="Felis G.E."/>
            <person name="de Vos W.M."/>
            <person name="Barrangou R."/>
            <person name="Klaenhammer T.R."/>
            <person name="Caufield P.W."/>
            <person name="Cui Y."/>
            <person name="Zhang H."/>
            <person name="O'Toole P.W."/>
        </authorList>
    </citation>
    <scope>NUCLEOTIDE SEQUENCE [LARGE SCALE GENOMIC DNA]</scope>
    <source>
        <strain evidence="3 4">DSM 17758</strain>
    </source>
</reference>
<feature type="transmembrane region" description="Helical" evidence="2">
    <location>
        <begin position="96"/>
        <end position="115"/>
    </location>
</feature>
<gene>
    <name evidence="3" type="ORF">FC15_GL000579</name>
</gene>
<feature type="compositionally biased region" description="Basic and acidic residues" evidence="1">
    <location>
        <begin position="319"/>
        <end position="339"/>
    </location>
</feature>
<organism evidence="3 4">
    <name type="scientific">Lapidilactobacillus concavus DSM 17758</name>
    <dbReference type="NCBI Taxonomy" id="1423735"/>
    <lineage>
        <taxon>Bacteria</taxon>
        <taxon>Bacillati</taxon>
        <taxon>Bacillota</taxon>
        <taxon>Bacilli</taxon>
        <taxon>Lactobacillales</taxon>
        <taxon>Lactobacillaceae</taxon>
        <taxon>Lapidilactobacillus</taxon>
    </lineage>
</organism>
<dbReference type="EMBL" id="AZFX01000087">
    <property type="protein sequence ID" value="KRM08510.1"/>
    <property type="molecule type" value="Genomic_DNA"/>
</dbReference>
<evidence type="ECO:0000313" key="4">
    <source>
        <dbReference type="Proteomes" id="UP000051315"/>
    </source>
</evidence>
<dbReference type="STRING" id="1423735.FC15_GL000579"/>
<feature type="transmembrane region" description="Helical" evidence="2">
    <location>
        <begin position="35"/>
        <end position="55"/>
    </location>
</feature>
<keyword evidence="2" id="KW-1133">Transmembrane helix</keyword>
<feature type="transmembrane region" description="Helical" evidence="2">
    <location>
        <begin position="67"/>
        <end position="90"/>
    </location>
</feature>
<dbReference type="InterPro" id="IPR018770">
    <property type="entry name" value="ChloroindolylP_hydrolase"/>
</dbReference>